<dbReference type="Proteomes" id="UP000324832">
    <property type="component" value="Unassembled WGS sequence"/>
</dbReference>
<proteinExistence type="predicted"/>
<evidence type="ECO:0000313" key="2">
    <source>
        <dbReference type="Proteomes" id="UP000324832"/>
    </source>
</evidence>
<protein>
    <submittedName>
        <fullName evidence="1">Uncharacterized protein</fullName>
    </submittedName>
</protein>
<sequence length="13" mass="1465">MIILLTAPHIKKS</sequence>
<organism evidence="1 2">
    <name type="scientific">Leptidea sinapis</name>
    <dbReference type="NCBI Taxonomy" id="189913"/>
    <lineage>
        <taxon>Eukaryota</taxon>
        <taxon>Metazoa</taxon>
        <taxon>Ecdysozoa</taxon>
        <taxon>Arthropoda</taxon>
        <taxon>Hexapoda</taxon>
        <taxon>Insecta</taxon>
        <taxon>Pterygota</taxon>
        <taxon>Neoptera</taxon>
        <taxon>Endopterygota</taxon>
        <taxon>Lepidoptera</taxon>
        <taxon>Glossata</taxon>
        <taxon>Ditrysia</taxon>
        <taxon>Papilionoidea</taxon>
        <taxon>Pieridae</taxon>
        <taxon>Dismorphiinae</taxon>
        <taxon>Leptidea</taxon>
    </lineage>
</organism>
<dbReference type="EMBL" id="FZQP02002449">
    <property type="protein sequence ID" value="VVC95819.1"/>
    <property type="molecule type" value="Genomic_DNA"/>
</dbReference>
<name>A0A5E4QDG8_9NEOP</name>
<reference evidence="1 2" key="1">
    <citation type="submission" date="2017-07" db="EMBL/GenBank/DDBJ databases">
        <authorList>
            <person name="Talla V."/>
            <person name="Backstrom N."/>
        </authorList>
    </citation>
    <scope>NUCLEOTIDE SEQUENCE [LARGE SCALE GENOMIC DNA]</scope>
</reference>
<keyword evidence="2" id="KW-1185">Reference proteome</keyword>
<accession>A0A5E4QDG8</accession>
<gene>
    <name evidence="1" type="ORF">LSINAPIS_LOCUS7453</name>
</gene>
<evidence type="ECO:0000313" key="1">
    <source>
        <dbReference type="EMBL" id="VVC95819.1"/>
    </source>
</evidence>